<dbReference type="OMA" id="YDGMARI"/>
<feature type="repeat" description="WD" evidence="3">
    <location>
        <begin position="129"/>
        <end position="170"/>
    </location>
</feature>
<dbReference type="Proteomes" id="UP000016088">
    <property type="component" value="Unassembled WGS sequence"/>
</dbReference>
<gene>
    <name evidence="6" type="ORF">SOCG_01761</name>
</gene>
<dbReference type="AlphaFoldDB" id="S9RBP4"/>
<keyword evidence="7" id="KW-1185">Reference proteome</keyword>
<dbReference type="CDD" id="cd00200">
    <property type="entry name" value="WD40"/>
    <property type="match status" value="1"/>
</dbReference>
<dbReference type="eggNOG" id="KOG0266">
    <property type="taxonomic scope" value="Eukaryota"/>
</dbReference>
<dbReference type="PANTHER" id="PTHR44019">
    <property type="entry name" value="WD REPEAT-CONTAINING PROTEIN 55"/>
    <property type="match status" value="1"/>
</dbReference>
<feature type="region of interest" description="Disordered" evidence="4">
    <location>
        <begin position="367"/>
        <end position="436"/>
    </location>
</feature>
<feature type="repeat" description="WD" evidence="3">
    <location>
        <begin position="45"/>
        <end position="80"/>
    </location>
</feature>
<accession>S9RBP4</accession>
<name>S9RBP4_SCHOY</name>
<feature type="repeat" description="WD" evidence="3">
    <location>
        <begin position="171"/>
        <end position="212"/>
    </location>
</feature>
<dbReference type="PROSITE" id="PS50082">
    <property type="entry name" value="WD_REPEATS_2"/>
    <property type="match status" value="5"/>
</dbReference>
<keyword evidence="1 3" id="KW-0853">WD repeat</keyword>
<dbReference type="PRINTS" id="PR00320">
    <property type="entry name" value="GPROTEINBRPT"/>
</dbReference>
<dbReference type="PROSITE" id="PS50294">
    <property type="entry name" value="WD_REPEATS_REGION"/>
    <property type="match status" value="4"/>
</dbReference>
<dbReference type="VEuPathDB" id="FungiDB:SOCG_01761"/>
<dbReference type="RefSeq" id="XP_013020168.1">
    <property type="nucleotide sequence ID" value="XM_013164714.1"/>
</dbReference>
<proteinExistence type="predicted"/>
<dbReference type="InterPro" id="IPR019775">
    <property type="entry name" value="WD40_repeat_CS"/>
</dbReference>
<feature type="compositionally biased region" description="Basic and acidic residues" evidence="4">
    <location>
        <begin position="367"/>
        <end position="379"/>
    </location>
</feature>
<dbReference type="InterPro" id="IPR059122">
    <property type="entry name" value="Beta-prop_WDR5-like"/>
</dbReference>
<feature type="compositionally biased region" description="Polar residues" evidence="4">
    <location>
        <begin position="402"/>
        <end position="426"/>
    </location>
</feature>
<evidence type="ECO:0000256" key="2">
    <source>
        <dbReference type="ARBA" id="ARBA00022737"/>
    </source>
</evidence>
<dbReference type="EMBL" id="KE503208">
    <property type="protein sequence ID" value="EPX71544.1"/>
    <property type="molecule type" value="Genomic_DNA"/>
</dbReference>
<sequence length="436" mass="49325">MELNLHPKREIMSDTKNEEDFEDVAHSKRDKNFHASDGFVEYCTLTGHTKGVTSIAVSPDKRWIATASADATIKLWNTSTFRLECTLFGHNRGISEIRWASGGRYLASASDDKTVRIWDTETRSSVRCLQGHTSFVSSVDFNPMGTLLVSGSWDETVRIWSAQDGRCIRMLPAHSEPIISVSISPDGTLCASASYDGMARIWDVMSGQCLKTLVEPINVPLSSIKFSPNGQYLIVANLNSQMRLWDYRSNRVVHLYDHHKNNHFSMSWDFYLSRYFPWNLSHDEEYHMKTEMSAYEDVYLLIPSEDGRVYITDPSTKAVVDNSIQHSDATNVSLLQVTSLGPFIVSAGTDPYVRVWAPEKLFTEAINKEKGERDDKVQEETLPLRSENPALLPMEEDRDQEVITQDSQKFLINQEQKSGDSSSTESIPDPRSMDVS</sequence>
<dbReference type="GeneID" id="25030741"/>
<feature type="repeat" description="WD" evidence="3">
    <location>
        <begin position="221"/>
        <end position="255"/>
    </location>
</feature>
<evidence type="ECO:0000313" key="7">
    <source>
        <dbReference type="Proteomes" id="UP000016088"/>
    </source>
</evidence>
<evidence type="ECO:0000256" key="4">
    <source>
        <dbReference type="SAM" id="MobiDB-lite"/>
    </source>
</evidence>
<feature type="repeat" description="WD" evidence="3">
    <location>
        <begin position="87"/>
        <end position="128"/>
    </location>
</feature>
<protein>
    <submittedName>
        <fullName evidence="6">WD repeat protein Swd3</fullName>
    </submittedName>
</protein>
<dbReference type="PROSITE" id="PS00678">
    <property type="entry name" value="WD_REPEATS_1"/>
    <property type="match status" value="3"/>
</dbReference>
<dbReference type="Gene3D" id="2.130.10.10">
    <property type="entry name" value="YVTN repeat-like/Quinoprotein amine dehydrogenase"/>
    <property type="match status" value="1"/>
</dbReference>
<dbReference type="InterPro" id="IPR015943">
    <property type="entry name" value="WD40/YVTN_repeat-like_dom_sf"/>
</dbReference>
<reference evidence="6 7" key="1">
    <citation type="journal article" date="2011" name="Science">
        <title>Comparative functional genomics of the fission yeasts.</title>
        <authorList>
            <person name="Rhind N."/>
            <person name="Chen Z."/>
            <person name="Yassour M."/>
            <person name="Thompson D.A."/>
            <person name="Haas B.J."/>
            <person name="Habib N."/>
            <person name="Wapinski I."/>
            <person name="Roy S."/>
            <person name="Lin M.F."/>
            <person name="Heiman D.I."/>
            <person name="Young S.K."/>
            <person name="Furuya K."/>
            <person name="Guo Y."/>
            <person name="Pidoux A."/>
            <person name="Chen H.M."/>
            <person name="Robbertse B."/>
            <person name="Goldberg J.M."/>
            <person name="Aoki K."/>
            <person name="Bayne E.H."/>
            <person name="Berlin A.M."/>
            <person name="Desjardins C.A."/>
            <person name="Dobbs E."/>
            <person name="Dukaj L."/>
            <person name="Fan L."/>
            <person name="FitzGerald M.G."/>
            <person name="French C."/>
            <person name="Gujja S."/>
            <person name="Hansen K."/>
            <person name="Keifenheim D."/>
            <person name="Levin J.Z."/>
            <person name="Mosher R.A."/>
            <person name="Mueller C.A."/>
            <person name="Pfiffner J."/>
            <person name="Priest M."/>
            <person name="Russ C."/>
            <person name="Smialowska A."/>
            <person name="Swoboda P."/>
            <person name="Sykes S.M."/>
            <person name="Vaughn M."/>
            <person name="Vengrova S."/>
            <person name="Yoder R."/>
            <person name="Zeng Q."/>
            <person name="Allshire R."/>
            <person name="Baulcombe D."/>
            <person name="Birren B.W."/>
            <person name="Brown W."/>
            <person name="Ekwall K."/>
            <person name="Kellis M."/>
            <person name="Leatherwood J."/>
            <person name="Levin H."/>
            <person name="Margalit H."/>
            <person name="Martienssen R."/>
            <person name="Nieduszynski C.A."/>
            <person name="Spatafora J.W."/>
            <person name="Friedman N."/>
            <person name="Dalgaard J.Z."/>
            <person name="Baumann P."/>
            <person name="Niki H."/>
            <person name="Regev A."/>
            <person name="Nusbaum C."/>
        </authorList>
    </citation>
    <scope>NUCLEOTIDE SEQUENCE [LARGE SCALE GENOMIC DNA]</scope>
    <source>
        <strain evidence="7">yFS286</strain>
    </source>
</reference>
<dbReference type="InterPro" id="IPR001680">
    <property type="entry name" value="WD40_rpt"/>
</dbReference>
<dbReference type="PANTHER" id="PTHR44019:SF8">
    <property type="entry name" value="POC1 CENTRIOLAR PROTEIN HOMOLOG"/>
    <property type="match status" value="1"/>
</dbReference>
<dbReference type="SUPFAM" id="SSF50978">
    <property type="entry name" value="WD40 repeat-like"/>
    <property type="match status" value="1"/>
</dbReference>
<dbReference type="Pfam" id="PF25175">
    <property type="entry name" value="Beta-prop_WDR5"/>
    <property type="match status" value="1"/>
</dbReference>
<dbReference type="InterPro" id="IPR020472">
    <property type="entry name" value="WD40_PAC1"/>
</dbReference>
<evidence type="ECO:0000313" key="6">
    <source>
        <dbReference type="EMBL" id="EPX71544.1"/>
    </source>
</evidence>
<dbReference type="InterPro" id="IPR036322">
    <property type="entry name" value="WD40_repeat_dom_sf"/>
</dbReference>
<dbReference type="OrthoDB" id="674604at2759"/>
<feature type="domain" description="WDR5-like beta-propeller" evidence="5">
    <location>
        <begin position="44"/>
        <end position="356"/>
    </location>
</feature>
<evidence type="ECO:0000256" key="3">
    <source>
        <dbReference type="PROSITE-ProRule" id="PRU00221"/>
    </source>
</evidence>
<dbReference type="InterPro" id="IPR050505">
    <property type="entry name" value="WDR55/POC1"/>
</dbReference>
<keyword evidence="2" id="KW-0677">Repeat</keyword>
<evidence type="ECO:0000259" key="5">
    <source>
        <dbReference type="Pfam" id="PF25175"/>
    </source>
</evidence>
<dbReference type="HOGENOM" id="CLU_000288_57_1_1"/>
<evidence type="ECO:0000256" key="1">
    <source>
        <dbReference type="ARBA" id="ARBA00022574"/>
    </source>
</evidence>
<organism evidence="6 7">
    <name type="scientific">Schizosaccharomyces octosporus (strain yFS286)</name>
    <name type="common">Fission yeast</name>
    <name type="synonym">Octosporomyces octosporus</name>
    <dbReference type="NCBI Taxonomy" id="483514"/>
    <lineage>
        <taxon>Eukaryota</taxon>
        <taxon>Fungi</taxon>
        <taxon>Dikarya</taxon>
        <taxon>Ascomycota</taxon>
        <taxon>Taphrinomycotina</taxon>
        <taxon>Schizosaccharomycetes</taxon>
        <taxon>Schizosaccharomycetales</taxon>
        <taxon>Schizosaccharomycetaceae</taxon>
        <taxon>Schizosaccharomyces</taxon>
    </lineage>
</organism>
<dbReference type="SMART" id="SM00320">
    <property type="entry name" value="WD40"/>
    <property type="match status" value="6"/>
</dbReference>